<dbReference type="PANTHER" id="PTHR14207">
    <property type="entry name" value="STEROL ISOMERASE"/>
    <property type="match status" value="1"/>
</dbReference>
<comment type="caution">
    <text evidence="16">The sequence shown here is derived from an EMBL/GenBank/DDBJ whole genome shotgun (WGS) entry which is preliminary data.</text>
</comment>
<protein>
    <recommendedName>
        <fullName evidence="15">EXPERA domain-containing protein</fullName>
    </recommendedName>
</protein>
<evidence type="ECO:0000256" key="2">
    <source>
        <dbReference type="ARBA" id="ARBA00008337"/>
    </source>
</evidence>
<evidence type="ECO:0000259" key="15">
    <source>
        <dbReference type="PROSITE" id="PS51751"/>
    </source>
</evidence>
<keyword evidence="12" id="KW-0413">Isomerase</keyword>
<dbReference type="PROSITE" id="PS51751">
    <property type="entry name" value="EXPERA"/>
    <property type="match status" value="1"/>
</dbReference>
<reference evidence="16" key="2">
    <citation type="journal article" date="2023" name="IMA Fungus">
        <title>Comparative genomic study of the Penicillium genus elucidates a diverse pangenome and 15 lateral gene transfer events.</title>
        <authorList>
            <person name="Petersen C."/>
            <person name="Sorensen T."/>
            <person name="Nielsen M.R."/>
            <person name="Sondergaard T.E."/>
            <person name="Sorensen J.L."/>
            <person name="Fitzpatrick D.A."/>
            <person name="Frisvad J.C."/>
            <person name="Nielsen K.L."/>
        </authorList>
    </citation>
    <scope>NUCLEOTIDE SEQUENCE</scope>
    <source>
        <strain evidence="16">IBT 29864</strain>
    </source>
</reference>
<dbReference type="Proteomes" id="UP001147782">
    <property type="component" value="Unassembled WGS sequence"/>
</dbReference>
<feature type="transmembrane region" description="Helical" evidence="14">
    <location>
        <begin position="148"/>
        <end position="165"/>
    </location>
</feature>
<evidence type="ECO:0000256" key="9">
    <source>
        <dbReference type="ARBA" id="ARBA00023136"/>
    </source>
</evidence>
<dbReference type="Pfam" id="PF05241">
    <property type="entry name" value="EBP"/>
    <property type="match status" value="1"/>
</dbReference>
<sequence>MTGISSAHPFYPLGANIVGYSPNQSSVLELLVTAGGGCAALLGLTFAMASYVRPTLRLADRIAILWFVLSGTLHCFFEGYFMINHDHMASAQDLFGQLWKEYALSDSRYMTSDTLVLCMETMTVCTVHCAIREAAISRLLPTSSTDPLVSQLLWGPLCFVVAYLTATRHSLRHPMQLIVCMSHLYGDTLYYATSLFDHYVNDIPYSRPEPYYFWLYYFFMNFIWIVVPFYYLVDSIRTLSAAIRAQQESGARRKAQ</sequence>
<keyword evidence="8" id="KW-0443">Lipid metabolism</keyword>
<dbReference type="GO" id="GO:0000247">
    <property type="term" value="F:C-8 sterol isomerase activity"/>
    <property type="evidence" value="ECO:0007669"/>
    <property type="project" value="TreeGrafter"/>
</dbReference>
<comment type="subcellular location">
    <subcellularLocation>
        <location evidence="1">Membrane</location>
        <topology evidence="1">Multi-pass membrane protein</topology>
    </subcellularLocation>
</comment>
<evidence type="ECO:0000256" key="5">
    <source>
        <dbReference type="ARBA" id="ARBA00022955"/>
    </source>
</evidence>
<evidence type="ECO:0000256" key="13">
    <source>
        <dbReference type="PROSITE-ProRule" id="PRU01087"/>
    </source>
</evidence>
<feature type="domain" description="EXPERA" evidence="15">
    <location>
        <begin position="59"/>
        <end position="232"/>
    </location>
</feature>
<evidence type="ECO:0000256" key="8">
    <source>
        <dbReference type="ARBA" id="ARBA00023098"/>
    </source>
</evidence>
<keyword evidence="17" id="KW-1185">Reference proteome</keyword>
<feature type="transmembrane region" description="Helical" evidence="14">
    <location>
        <begin position="213"/>
        <end position="233"/>
    </location>
</feature>
<dbReference type="PANTHER" id="PTHR14207:SF0">
    <property type="entry name" value="3-BETA-HYDROXYSTEROID-DELTA(8),DELTA(7)-ISOMERASE"/>
    <property type="match status" value="1"/>
</dbReference>
<dbReference type="GO" id="GO:0047750">
    <property type="term" value="F:cholestenol delta-isomerase activity"/>
    <property type="evidence" value="ECO:0007669"/>
    <property type="project" value="InterPro"/>
</dbReference>
<reference evidence="16" key="1">
    <citation type="submission" date="2022-11" db="EMBL/GenBank/DDBJ databases">
        <authorList>
            <person name="Petersen C."/>
        </authorList>
    </citation>
    <scope>NUCLEOTIDE SEQUENCE</scope>
    <source>
        <strain evidence="16">IBT 29864</strain>
    </source>
</reference>
<evidence type="ECO:0000256" key="11">
    <source>
        <dbReference type="ARBA" id="ARBA00023221"/>
    </source>
</evidence>
<dbReference type="GO" id="GO:0016126">
    <property type="term" value="P:sterol biosynthetic process"/>
    <property type="evidence" value="ECO:0007669"/>
    <property type="project" value="UniProtKB-KW"/>
</dbReference>
<comment type="similarity">
    <text evidence="2">Belongs to the EBP family.</text>
</comment>
<keyword evidence="7" id="KW-0756">Sterol biosynthesis</keyword>
<evidence type="ECO:0000256" key="4">
    <source>
        <dbReference type="ARBA" id="ARBA00022692"/>
    </source>
</evidence>
<keyword evidence="9 13" id="KW-0472">Membrane</keyword>
<dbReference type="OrthoDB" id="58557at2759"/>
<feature type="transmembrane region" description="Helical" evidence="14">
    <location>
        <begin position="30"/>
        <end position="52"/>
    </location>
</feature>
<dbReference type="AlphaFoldDB" id="A0A9W9RFG4"/>
<name>A0A9W9RFG4_9EURO</name>
<evidence type="ECO:0000256" key="10">
    <source>
        <dbReference type="ARBA" id="ARBA00023166"/>
    </source>
</evidence>
<dbReference type="GeneID" id="81443681"/>
<gene>
    <name evidence="16" type="ORF">N7496_011589</name>
</gene>
<dbReference type="InterPro" id="IPR007905">
    <property type="entry name" value="EBP"/>
</dbReference>
<keyword evidence="6 13" id="KW-1133">Transmembrane helix</keyword>
<accession>A0A9W9RFG4</accession>
<evidence type="ECO:0000256" key="1">
    <source>
        <dbReference type="ARBA" id="ARBA00004141"/>
    </source>
</evidence>
<feature type="transmembrane region" description="Helical" evidence="14">
    <location>
        <begin position="177"/>
        <end position="193"/>
    </location>
</feature>
<dbReference type="InterPro" id="IPR033118">
    <property type="entry name" value="EXPERA"/>
</dbReference>
<evidence type="ECO:0000256" key="3">
    <source>
        <dbReference type="ARBA" id="ARBA00022516"/>
    </source>
</evidence>
<proteinExistence type="inferred from homology"/>
<keyword evidence="10" id="KW-1207">Sterol metabolism</keyword>
<dbReference type="EMBL" id="JAPZBS010000009">
    <property type="protein sequence ID" value="KAJ5359176.1"/>
    <property type="molecule type" value="Genomic_DNA"/>
</dbReference>
<organism evidence="16 17">
    <name type="scientific">Penicillium cataractarum</name>
    <dbReference type="NCBI Taxonomy" id="2100454"/>
    <lineage>
        <taxon>Eukaryota</taxon>
        <taxon>Fungi</taxon>
        <taxon>Dikarya</taxon>
        <taxon>Ascomycota</taxon>
        <taxon>Pezizomycotina</taxon>
        <taxon>Eurotiomycetes</taxon>
        <taxon>Eurotiomycetidae</taxon>
        <taxon>Eurotiales</taxon>
        <taxon>Aspergillaceae</taxon>
        <taxon>Penicillium</taxon>
    </lineage>
</organism>
<dbReference type="GO" id="GO:0016020">
    <property type="term" value="C:membrane"/>
    <property type="evidence" value="ECO:0007669"/>
    <property type="project" value="UniProtKB-SubCell"/>
</dbReference>
<evidence type="ECO:0000256" key="12">
    <source>
        <dbReference type="ARBA" id="ARBA00023235"/>
    </source>
</evidence>
<dbReference type="GO" id="GO:0005783">
    <property type="term" value="C:endoplasmic reticulum"/>
    <property type="evidence" value="ECO:0007669"/>
    <property type="project" value="TreeGrafter"/>
</dbReference>
<evidence type="ECO:0000256" key="6">
    <source>
        <dbReference type="ARBA" id="ARBA00022989"/>
    </source>
</evidence>
<keyword evidence="5" id="KW-0752">Steroid biosynthesis</keyword>
<feature type="transmembrane region" description="Helical" evidence="14">
    <location>
        <begin position="64"/>
        <end position="83"/>
    </location>
</feature>
<evidence type="ECO:0000256" key="14">
    <source>
        <dbReference type="SAM" id="Phobius"/>
    </source>
</evidence>
<keyword evidence="11" id="KW-0753">Steroid metabolism</keyword>
<dbReference type="GO" id="GO:0004769">
    <property type="term" value="F:steroid Delta-isomerase activity"/>
    <property type="evidence" value="ECO:0007669"/>
    <property type="project" value="TreeGrafter"/>
</dbReference>
<keyword evidence="3" id="KW-0444">Lipid biosynthesis</keyword>
<evidence type="ECO:0000256" key="7">
    <source>
        <dbReference type="ARBA" id="ARBA00023011"/>
    </source>
</evidence>
<evidence type="ECO:0000313" key="17">
    <source>
        <dbReference type="Proteomes" id="UP001147782"/>
    </source>
</evidence>
<evidence type="ECO:0000313" key="16">
    <source>
        <dbReference type="EMBL" id="KAJ5359176.1"/>
    </source>
</evidence>
<dbReference type="RefSeq" id="XP_056550462.1">
    <property type="nucleotide sequence ID" value="XM_056704502.1"/>
</dbReference>
<keyword evidence="4 13" id="KW-0812">Transmembrane</keyword>